<proteinExistence type="predicted"/>
<keyword evidence="3" id="KW-1185">Reference proteome</keyword>
<accession>A0ABW2DT80</accession>
<protein>
    <submittedName>
        <fullName evidence="2">Uncharacterized protein</fullName>
    </submittedName>
</protein>
<gene>
    <name evidence="2" type="ORF">ACFQHR_18680</name>
</gene>
<reference evidence="3" key="1">
    <citation type="journal article" date="2019" name="Int. J. Syst. Evol. Microbiol.">
        <title>The Global Catalogue of Microorganisms (GCM) 10K type strain sequencing project: providing services to taxonomists for standard genome sequencing and annotation.</title>
        <authorList>
            <consortium name="The Broad Institute Genomics Platform"/>
            <consortium name="The Broad Institute Genome Sequencing Center for Infectious Disease"/>
            <person name="Wu L."/>
            <person name="Ma J."/>
        </authorList>
    </citation>
    <scope>NUCLEOTIDE SEQUENCE [LARGE SCALE GENOMIC DNA]</scope>
    <source>
        <strain evidence="3">CGMCC 4.7393</strain>
    </source>
</reference>
<comment type="caution">
    <text evidence="2">The sequence shown here is derived from an EMBL/GenBank/DDBJ whole genome shotgun (WGS) entry which is preliminary data.</text>
</comment>
<sequence>MKNSIVIAELLEELQELHQTIQQWTAEFNILEKEFLLLKKQLTSVVLPNIQRDSIDKAPAILQIAAQFERSLKAYNAELLEYVLQLDSYIAKPEQSFSVSFITTYSRLQAKLAHLKSSFQEVFSLFVQFPKGCINKTTPEQESFTQVY</sequence>
<dbReference type="RefSeq" id="WP_066620921.1">
    <property type="nucleotide sequence ID" value="NZ_JBHSYQ010000016.1"/>
</dbReference>
<keyword evidence="1" id="KW-0175">Coiled coil</keyword>
<evidence type="ECO:0000256" key="1">
    <source>
        <dbReference type="SAM" id="Coils"/>
    </source>
</evidence>
<evidence type="ECO:0000313" key="2">
    <source>
        <dbReference type="EMBL" id="MFC6999668.1"/>
    </source>
</evidence>
<dbReference type="Proteomes" id="UP001596405">
    <property type="component" value="Unassembled WGS sequence"/>
</dbReference>
<evidence type="ECO:0000313" key="3">
    <source>
        <dbReference type="Proteomes" id="UP001596405"/>
    </source>
</evidence>
<organism evidence="2 3">
    <name type="scientific">Rufibacter roseus</name>
    <dbReference type="NCBI Taxonomy" id="1567108"/>
    <lineage>
        <taxon>Bacteria</taxon>
        <taxon>Pseudomonadati</taxon>
        <taxon>Bacteroidota</taxon>
        <taxon>Cytophagia</taxon>
        <taxon>Cytophagales</taxon>
        <taxon>Hymenobacteraceae</taxon>
        <taxon>Rufibacter</taxon>
    </lineage>
</organism>
<name>A0ABW2DT80_9BACT</name>
<feature type="coiled-coil region" evidence="1">
    <location>
        <begin position="7"/>
        <end position="34"/>
    </location>
</feature>
<dbReference type="EMBL" id="JBHSYQ010000016">
    <property type="protein sequence ID" value="MFC6999668.1"/>
    <property type="molecule type" value="Genomic_DNA"/>
</dbReference>